<proteinExistence type="predicted"/>
<dbReference type="Proteomes" id="UP000537890">
    <property type="component" value="Unassembled WGS sequence"/>
</dbReference>
<comment type="caution">
    <text evidence="2">The sequence shown here is derived from an EMBL/GenBank/DDBJ whole genome shotgun (WGS) entry which is preliminary data.</text>
</comment>
<name>A0A7Z0MNQ5_9GAMM</name>
<dbReference type="EMBL" id="JACCHS010000068">
    <property type="protein sequence ID" value="NYT47006.1"/>
    <property type="molecule type" value="Genomic_DNA"/>
</dbReference>
<evidence type="ECO:0000256" key="1">
    <source>
        <dbReference type="SAM" id="Coils"/>
    </source>
</evidence>
<evidence type="ECO:0000313" key="3">
    <source>
        <dbReference type="Proteomes" id="UP000537890"/>
    </source>
</evidence>
<dbReference type="AlphaFoldDB" id="A0A7Z0MNQ5"/>
<evidence type="ECO:0000313" key="2">
    <source>
        <dbReference type="EMBL" id="NYT47006.1"/>
    </source>
</evidence>
<gene>
    <name evidence="2" type="ORF">H0A75_04710</name>
</gene>
<feature type="coiled-coil region" evidence="1">
    <location>
        <begin position="347"/>
        <end position="410"/>
    </location>
</feature>
<dbReference type="SUPFAM" id="SSF52540">
    <property type="entry name" value="P-loop containing nucleoside triphosphate hydrolases"/>
    <property type="match status" value="1"/>
</dbReference>
<evidence type="ECO:0008006" key="4">
    <source>
        <dbReference type="Google" id="ProtNLM"/>
    </source>
</evidence>
<dbReference type="InterPro" id="IPR027417">
    <property type="entry name" value="P-loop_NTPase"/>
</dbReference>
<keyword evidence="1" id="KW-0175">Coiled coil</keyword>
<reference evidence="2 3" key="1">
    <citation type="submission" date="2020-05" db="EMBL/GenBank/DDBJ databases">
        <title>Horizontal transmission and recombination maintain forever young bacterial symbiont genomes.</title>
        <authorList>
            <person name="Russell S.L."/>
            <person name="Pepper-Tunick E."/>
            <person name="Svedberg J."/>
            <person name="Byrne A."/>
            <person name="Ruelas Castillo J."/>
            <person name="Vollmers C."/>
            <person name="Beinart R.A."/>
            <person name="Corbett-Detig R."/>
        </authorList>
    </citation>
    <scope>NUCLEOTIDE SEQUENCE [LARGE SCALE GENOMIC DNA]</scope>
    <source>
        <strain evidence="2">4727-3</strain>
    </source>
</reference>
<organism evidence="2 3">
    <name type="scientific">Candidatus Methanofishera endochildressiae</name>
    <dbReference type="NCBI Taxonomy" id="2738884"/>
    <lineage>
        <taxon>Bacteria</taxon>
        <taxon>Pseudomonadati</taxon>
        <taxon>Pseudomonadota</taxon>
        <taxon>Gammaproteobacteria</taxon>
        <taxon>Candidatus Methanofishera</taxon>
    </lineage>
</organism>
<dbReference type="Gene3D" id="3.40.50.300">
    <property type="entry name" value="P-loop containing nucleotide triphosphate hydrolases"/>
    <property type="match status" value="1"/>
</dbReference>
<feature type="coiled-coil region" evidence="1">
    <location>
        <begin position="248"/>
        <end position="309"/>
    </location>
</feature>
<sequence length="498" mass="57758">MSDAIFSNPSDREFFIGEKNGCDESLVINKCGSLKPCVHGSDAHCENKLFNPDENRFCWIKADLTFEGLKQILCEPKDRVKIQANKPEEKSGYHVIKSIEIDSEICKQNILLNPNLNTIIGGRSTGKSTLLQLIAHRVNPNISDIKQFITDIPQEAIKIIWQDNEENKNRGIEFFPQSHMYEIARDKEKKNKLIQDIVEEKDNKNLIRNYEKFCADNKSTIQTNLDDLFQLQANIDELTTTLKEKGDKSGLKKEIENLQNKIKESQQDNSFSEDELKQYEKLKDEILKLEQLQQKQEKDKNEIAVLKDEDLFDSSFSYKFNQLSDLNSTAIQAIFDSVRQKAIKEWQDKLSAKLTDINESIEKYKKEIQDKKDSDSFKKGSSQLEQNKQYKELNERLAIENKKLAEITSLQKQIGNINAQKETLFEQTVQNHISFATKIDELIRNFSLMHDDIEIKIEKIYRHDKCKELLKDFINLQKLIGDFLSMIGGKKEADPKKH</sequence>
<protein>
    <recommendedName>
        <fullName evidence="4">Rad50/SbcC-type AAA domain-containing protein</fullName>
    </recommendedName>
</protein>
<accession>A0A7Z0MNQ5</accession>